<dbReference type="EMBL" id="UZAE01001748">
    <property type="protein sequence ID" value="VDN99005.1"/>
    <property type="molecule type" value="Genomic_DNA"/>
</dbReference>
<feature type="region of interest" description="Disordered" evidence="4">
    <location>
        <begin position="353"/>
        <end position="388"/>
    </location>
</feature>
<keyword evidence="3" id="KW-0342">GTP-binding</keyword>
<dbReference type="CDD" id="cd03708">
    <property type="entry name" value="GTPBP_III"/>
    <property type="match status" value="1"/>
</dbReference>
<keyword evidence="2" id="KW-0547">Nucleotide-binding</keyword>
<dbReference type="FunFam" id="2.40.30.10:FF:000014">
    <property type="entry name" value="Probable GTP-binding protein 1"/>
    <property type="match status" value="1"/>
</dbReference>
<dbReference type="GO" id="GO:0003746">
    <property type="term" value="F:translation elongation factor activity"/>
    <property type="evidence" value="ECO:0007669"/>
    <property type="project" value="TreeGrafter"/>
</dbReference>
<reference evidence="7 8" key="1">
    <citation type="submission" date="2018-11" db="EMBL/GenBank/DDBJ databases">
        <authorList>
            <consortium name="Pathogen Informatics"/>
        </authorList>
    </citation>
    <scope>NUCLEOTIDE SEQUENCE [LARGE SCALE GENOMIC DNA]</scope>
</reference>
<dbReference type="SUPFAM" id="SSF50447">
    <property type="entry name" value="Translation proteins"/>
    <property type="match status" value="1"/>
</dbReference>
<sequence>MAGHERYLKTTVYGLTGFAPDFVMLMIGANAGIIGMTKEHLGLALALSVPVFVVVTKIDMCPPNILSETLNLLFRILKSPGCRKIPLLVSSQDDVVCSAINFTSERMCPVFLISNVTGANLEYLKSFLNLLSAPAPADFQATPLTPSPESSSDPNVNYRLDLPASFQIDELFTVQGVGSIVSGTCMSGIIKVNDTLHLGPDTTGRFFQVLVKSIHRKRLPVNSVRAGQTASFSLKRPKHFNELRRGMVLLDKGMDLTCCMHFTATVLVLHHPTTISVGYQAMVHAGPIRQTATILSIGAGSGEERLRTGDKAEVHFAFISHPEYLRPGVRLIFREGKTKAVGTVNKIVPYQPVLTKPTGNRSRRTQKAPSRQPVALPVVNETKVEEKK</sequence>
<dbReference type="Gene3D" id="3.40.50.300">
    <property type="entry name" value="P-loop containing nucleotide triphosphate hydrolases"/>
    <property type="match status" value="1"/>
</dbReference>
<feature type="domain" description="Tr-type G" evidence="6">
    <location>
        <begin position="1"/>
        <end position="137"/>
    </location>
</feature>
<evidence type="ECO:0000256" key="4">
    <source>
        <dbReference type="SAM" id="MobiDB-lite"/>
    </source>
</evidence>
<dbReference type="InterPro" id="IPR050055">
    <property type="entry name" value="EF-Tu_GTPase"/>
</dbReference>
<dbReference type="InterPro" id="IPR009000">
    <property type="entry name" value="Transl_B-barrel_sf"/>
</dbReference>
<keyword evidence="5" id="KW-1133">Transmembrane helix</keyword>
<dbReference type="AlphaFoldDB" id="A0A3P7RV04"/>
<name>A0A3P7RV04_RODNA</name>
<dbReference type="PROSITE" id="PS51722">
    <property type="entry name" value="G_TR_2"/>
    <property type="match status" value="1"/>
</dbReference>
<dbReference type="PANTHER" id="PTHR43721:SF9">
    <property type="entry name" value="GTP-BINDING PROTEIN 1"/>
    <property type="match status" value="1"/>
</dbReference>
<dbReference type="InterPro" id="IPR027417">
    <property type="entry name" value="P-loop_NTPase"/>
</dbReference>
<comment type="similarity">
    <text evidence="1">Belongs to the TRAFAC class translation factor GTPase superfamily. Classic translation factor GTPase family. EF-Tu/EF-1A subfamily.</text>
</comment>
<dbReference type="OrthoDB" id="248233at2759"/>
<dbReference type="Pfam" id="PF00009">
    <property type="entry name" value="GTP_EFTU"/>
    <property type="match status" value="1"/>
</dbReference>
<evidence type="ECO:0000259" key="6">
    <source>
        <dbReference type="PROSITE" id="PS51722"/>
    </source>
</evidence>
<dbReference type="InterPro" id="IPR009001">
    <property type="entry name" value="Transl_elong_EF1A/Init_IF2_C"/>
</dbReference>
<dbReference type="CDD" id="cd03694">
    <property type="entry name" value="GTPBP_II"/>
    <property type="match status" value="1"/>
</dbReference>
<dbReference type="InterPro" id="IPR004161">
    <property type="entry name" value="EFTu-like_2"/>
</dbReference>
<dbReference type="InterPro" id="IPR000795">
    <property type="entry name" value="T_Tr_GTP-bd_dom"/>
</dbReference>
<evidence type="ECO:0000313" key="7">
    <source>
        <dbReference type="EMBL" id="VDN99005.1"/>
    </source>
</evidence>
<evidence type="ECO:0000256" key="1">
    <source>
        <dbReference type="ARBA" id="ARBA00007249"/>
    </source>
</evidence>
<accession>A0A3P7RV04</accession>
<dbReference type="PANTHER" id="PTHR43721">
    <property type="entry name" value="ELONGATION FACTOR TU-RELATED"/>
    <property type="match status" value="1"/>
</dbReference>
<evidence type="ECO:0000256" key="2">
    <source>
        <dbReference type="ARBA" id="ARBA00022741"/>
    </source>
</evidence>
<gene>
    <name evidence="7" type="ORF">HNAJ_LOCUS3146</name>
</gene>
<evidence type="ECO:0000313" key="8">
    <source>
        <dbReference type="Proteomes" id="UP000278807"/>
    </source>
</evidence>
<dbReference type="GO" id="GO:0003924">
    <property type="term" value="F:GTPase activity"/>
    <property type="evidence" value="ECO:0007669"/>
    <property type="project" value="InterPro"/>
</dbReference>
<dbReference type="Pfam" id="PF03144">
    <property type="entry name" value="GTP_EFTU_D2"/>
    <property type="match status" value="1"/>
</dbReference>
<evidence type="ECO:0000256" key="3">
    <source>
        <dbReference type="ARBA" id="ARBA00023134"/>
    </source>
</evidence>
<dbReference type="SUPFAM" id="SSF52540">
    <property type="entry name" value="P-loop containing nucleoside triphosphate hydrolases"/>
    <property type="match status" value="1"/>
</dbReference>
<keyword evidence="5" id="KW-0472">Membrane</keyword>
<keyword evidence="5" id="KW-0812">Transmembrane</keyword>
<feature type="transmembrane region" description="Helical" evidence="5">
    <location>
        <begin position="12"/>
        <end position="34"/>
    </location>
</feature>
<proteinExistence type="inferred from homology"/>
<dbReference type="Gene3D" id="2.40.30.10">
    <property type="entry name" value="Translation factors"/>
    <property type="match status" value="2"/>
</dbReference>
<keyword evidence="8" id="KW-1185">Reference proteome</keyword>
<dbReference type="SUPFAM" id="SSF50465">
    <property type="entry name" value="EF-Tu/eEF-1alpha/eIF2-gamma C-terminal domain"/>
    <property type="match status" value="1"/>
</dbReference>
<dbReference type="Proteomes" id="UP000278807">
    <property type="component" value="Unassembled WGS sequence"/>
</dbReference>
<protein>
    <recommendedName>
        <fullName evidence="6">Tr-type G domain-containing protein</fullName>
    </recommendedName>
</protein>
<organism evidence="7 8">
    <name type="scientific">Rodentolepis nana</name>
    <name type="common">Dwarf tapeworm</name>
    <name type="synonym">Hymenolepis nana</name>
    <dbReference type="NCBI Taxonomy" id="102285"/>
    <lineage>
        <taxon>Eukaryota</taxon>
        <taxon>Metazoa</taxon>
        <taxon>Spiralia</taxon>
        <taxon>Lophotrochozoa</taxon>
        <taxon>Platyhelminthes</taxon>
        <taxon>Cestoda</taxon>
        <taxon>Eucestoda</taxon>
        <taxon>Cyclophyllidea</taxon>
        <taxon>Hymenolepididae</taxon>
        <taxon>Rodentolepis</taxon>
    </lineage>
</organism>
<evidence type="ECO:0000256" key="5">
    <source>
        <dbReference type="SAM" id="Phobius"/>
    </source>
</evidence>
<dbReference type="GO" id="GO:0005525">
    <property type="term" value="F:GTP binding"/>
    <property type="evidence" value="ECO:0007669"/>
    <property type="project" value="UniProtKB-KW"/>
</dbReference>